<comment type="subcellular location">
    <subcellularLocation>
        <location evidence="1">Cell membrane</location>
        <topology evidence="1">Multi-pass membrane protein</topology>
    </subcellularLocation>
</comment>
<feature type="transmembrane region" description="Helical" evidence="8">
    <location>
        <begin position="105"/>
        <end position="126"/>
    </location>
</feature>
<evidence type="ECO:0000256" key="1">
    <source>
        <dbReference type="ARBA" id="ARBA00004651"/>
    </source>
</evidence>
<feature type="transmembrane region" description="Helical" evidence="8">
    <location>
        <begin position="264"/>
        <end position="287"/>
    </location>
</feature>
<keyword evidence="3" id="KW-0813">Transport</keyword>
<dbReference type="InterPro" id="IPR006042">
    <property type="entry name" value="Xan_ur_permease"/>
</dbReference>
<dbReference type="EMBL" id="JXBB01000034">
    <property type="protein sequence ID" value="OAR03866.1"/>
    <property type="molecule type" value="Genomic_DNA"/>
</dbReference>
<gene>
    <name evidence="9" type="ORF">SA87_03250</name>
</gene>
<feature type="transmembrane region" description="Helical" evidence="8">
    <location>
        <begin position="166"/>
        <end position="186"/>
    </location>
</feature>
<keyword evidence="4" id="KW-1003">Cell membrane</keyword>
<dbReference type="PROSITE" id="PS01116">
    <property type="entry name" value="XANTH_URACIL_PERMASE"/>
    <property type="match status" value="1"/>
</dbReference>
<dbReference type="NCBIfam" id="TIGR00801">
    <property type="entry name" value="ncs2"/>
    <property type="match status" value="1"/>
</dbReference>
<evidence type="ECO:0000256" key="5">
    <source>
        <dbReference type="ARBA" id="ARBA00022692"/>
    </source>
</evidence>
<feature type="transmembrane region" description="Helical" evidence="8">
    <location>
        <begin position="403"/>
        <end position="421"/>
    </location>
</feature>
<feature type="transmembrane region" description="Helical" evidence="8">
    <location>
        <begin position="82"/>
        <end position="99"/>
    </location>
</feature>
<dbReference type="RefSeq" id="WP_066202124.1">
    <property type="nucleotide sequence ID" value="NZ_CBCSAS010000001.1"/>
</dbReference>
<dbReference type="OrthoDB" id="9779092at2"/>
<evidence type="ECO:0000256" key="6">
    <source>
        <dbReference type="ARBA" id="ARBA00022989"/>
    </source>
</evidence>
<dbReference type="Proteomes" id="UP000243024">
    <property type="component" value="Unassembled WGS sequence"/>
</dbReference>
<dbReference type="InterPro" id="IPR006043">
    <property type="entry name" value="NCS2"/>
</dbReference>
<comment type="caution">
    <text evidence="9">The sequence shown here is derived from an EMBL/GenBank/DDBJ whole genome shotgun (WGS) entry which is preliminary data.</text>
</comment>
<dbReference type="AlphaFoldDB" id="A0A132MH59"/>
<dbReference type="GO" id="GO:0042907">
    <property type="term" value="F:xanthine transmembrane transporter activity"/>
    <property type="evidence" value="ECO:0007669"/>
    <property type="project" value="TreeGrafter"/>
</dbReference>
<feature type="transmembrane region" description="Helical" evidence="8">
    <location>
        <begin position="138"/>
        <end position="160"/>
    </location>
</feature>
<reference evidence="9 10" key="1">
    <citation type="submission" date="2015-09" db="EMBL/GenBank/DDBJ databases">
        <title>Draft genome sequence of Hydrogenibacillus schlegelii DSM 2000.</title>
        <authorList>
            <person name="Hemp J."/>
        </authorList>
    </citation>
    <scope>NUCLEOTIDE SEQUENCE [LARGE SCALE GENOMIC DNA]</scope>
    <source>
        <strain evidence="9 10">MA 48</strain>
    </source>
</reference>
<proteinExistence type="inferred from homology"/>
<name>A0A132MH59_HYDSH</name>
<feature type="transmembrane region" description="Helical" evidence="8">
    <location>
        <begin position="341"/>
        <end position="364"/>
    </location>
</feature>
<evidence type="ECO:0000256" key="2">
    <source>
        <dbReference type="ARBA" id="ARBA00008821"/>
    </source>
</evidence>
<dbReference type="Pfam" id="PF00860">
    <property type="entry name" value="Xan_ur_permease"/>
    <property type="match status" value="1"/>
</dbReference>
<dbReference type="GO" id="GO:0005886">
    <property type="term" value="C:plasma membrane"/>
    <property type="evidence" value="ECO:0007669"/>
    <property type="project" value="UniProtKB-SubCell"/>
</dbReference>
<organism evidence="9 10">
    <name type="scientific">Hydrogenibacillus schlegelii</name>
    <name type="common">Bacillus schlegelii</name>
    <dbReference type="NCBI Taxonomy" id="1484"/>
    <lineage>
        <taxon>Bacteria</taxon>
        <taxon>Bacillati</taxon>
        <taxon>Bacillota</taxon>
        <taxon>Bacilli</taxon>
        <taxon>Bacillales</taxon>
        <taxon>Bacillales Family X. Incertae Sedis</taxon>
        <taxon>Hydrogenibacillus</taxon>
    </lineage>
</organism>
<evidence type="ECO:0000256" key="8">
    <source>
        <dbReference type="SAM" id="Phobius"/>
    </source>
</evidence>
<keyword evidence="7 8" id="KW-0472">Membrane</keyword>
<evidence type="ECO:0000313" key="10">
    <source>
        <dbReference type="Proteomes" id="UP000243024"/>
    </source>
</evidence>
<protein>
    <submittedName>
        <fullName evidence="9">Uracil permease</fullName>
    </submittedName>
</protein>
<keyword evidence="5 8" id="KW-0812">Transmembrane</keyword>
<feature type="transmembrane region" description="Helical" evidence="8">
    <location>
        <begin position="28"/>
        <end position="51"/>
    </location>
</feature>
<evidence type="ECO:0000256" key="4">
    <source>
        <dbReference type="ARBA" id="ARBA00022475"/>
    </source>
</evidence>
<feature type="transmembrane region" description="Helical" evidence="8">
    <location>
        <begin position="370"/>
        <end position="391"/>
    </location>
</feature>
<comment type="similarity">
    <text evidence="2">Belongs to the nucleobase:cation symporter-2 (NCS2) (TC 2.A.40) family.</text>
</comment>
<dbReference type="PANTHER" id="PTHR42810">
    <property type="entry name" value="PURINE PERMEASE C1399.01C-RELATED"/>
    <property type="match status" value="1"/>
</dbReference>
<feature type="transmembrane region" description="Helical" evidence="8">
    <location>
        <begin position="427"/>
        <end position="452"/>
    </location>
</feature>
<sequence length="467" mass="48837">MTNRERSPNAQAPLVARPIYDIEETPPILTLLPLSLQHALAMFGATVLVPLLTGLDVQAALLSSGVGTLLFLAVTRGRLPNYLGSSFAFIGPIVTVAHARGIGTALLGALLSGVVYMLIALVVARAGVGWLDRLLPPVVIGSIVAVIGLALSGVAVGWALTDPVSGEYGLGAVEVAFVTLALVVAVSVFFRGFLSVIPVLTGMLLGTAYAYVRHPEWFTTAIGGLPPAVERIASARWWTPPGLFYAEHMHTGEVLRAMATPENWLYALVIAPVAFVTLAEHVGHLLVTGNVVGRNLMPQLPRSLFGDGLAISVAALIGGPPSTTYGENIGVLAITRVFSRAVLAGAAFLAIAFAFVEKIGAFLMSVPKPVLGGVTIVLFGIIAAQGLRMFVEYGIDVAEKRNMILIAVILVAGIGGFKLEFHDVSLAHLLINLTVDNIAMATFLGIALHAILPGKASAYGTRGRNAA</sequence>
<keyword evidence="6 8" id="KW-1133">Transmembrane helix</keyword>
<evidence type="ECO:0000256" key="3">
    <source>
        <dbReference type="ARBA" id="ARBA00022448"/>
    </source>
</evidence>
<evidence type="ECO:0000256" key="7">
    <source>
        <dbReference type="ARBA" id="ARBA00023136"/>
    </source>
</evidence>
<dbReference type="STRING" id="1484.SA87_03250"/>
<dbReference type="PANTHER" id="PTHR42810:SF4">
    <property type="entry name" value="URIC ACID TRANSPORTER UACT"/>
    <property type="match status" value="1"/>
</dbReference>
<keyword evidence="10" id="KW-1185">Reference proteome</keyword>
<accession>A0A132MH59</accession>
<feature type="transmembrane region" description="Helical" evidence="8">
    <location>
        <begin position="193"/>
        <end position="212"/>
    </location>
</feature>
<evidence type="ECO:0000313" key="9">
    <source>
        <dbReference type="EMBL" id="OAR03866.1"/>
    </source>
</evidence>